<evidence type="ECO:0000313" key="2">
    <source>
        <dbReference type="EMBL" id="RZC78248.1"/>
    </source>
</evidence>
<organism evidence="2 3">
    <name type="scientific">Papaver somniferum</name>
    <name type="common">Opium poppy</name>
    <dbReference type="NCBI Taxonomy" id="3469"/>
    <lineage>
        <taxon>Eukaryota</taxon>
        <taxon>Viridiplantae</taxon>
        <taxon>Streptophyta</taxon>
        <taxon>Embryophyta</taxon>
        <taxon>Tracheophyta</taxon>
        <taxon>Spermatophyta</taxon>
        <taxon>Magnoliopsida</taxon>
        <taxon>Ranunculales</taxon>
        <taxon>Papaveraceae</taxon>
        <taxon>Papaveroideae</taxon>
        <taxon>Papaver</taxon>
    </lineage>
</organism>
<dbReference type="AlphaFoldDB" id="A0A4Y7L1D9"/>
<dbReference type="Gene3D" id="3.40.50.150">
    <property type="entry name" value="Vaccinia Virus protein VP39"/>
    <property type="match status" value="1"/>
</dbReference>
<dbReference type="Pfam" id="PF10294">
    <property type="entry name" value="Methyltransf_16"/>
    <property type="match status" value="1"/>
</dbReference>
<gene>
    <name evidence="2" type="ORF">C5167_002445</name>
</gene>
<name>A0A4Y7L1D9_PAPSO</name>
<dbReference type="Gramene" id="RZC78248">
    <property type="protein sequence ID" value="RZC78248"/>
    <property type="gene ID" value="C5167_002445"/>
</dbReference>
<evidence type="ECO:0000313" key="3">
    <source>
        <dbReference type="Proteomes" id="UP000316621"/>
    </source>
</evidence>
<dbReference type="CDD" id="cd02440">
    <property type="entry name" value="AdoMet_MTases"/>
    <property type="match status" value="1"/>
</dbReference>
<keyword evidence="3" id="KW-1185">Reference proteome</keyword>
<feature type="region of interest" description="Disordered" evidence="1">
    <location>
        <begin position="1"/>
        <end position="26"/>
    </location>
</feature>
<protein>
    <submittedName>
        <fullName evidence="2">Uncharacterized protein</fullName>
    </submittedName>
</protein>
<sequence length="348" mass="39702">MEIALFSPSSIFGHDEDDDDQSSPQREAVQTYEERTHKFPELELSIREFTFHELNANLLWPGTFSFAECLVDNKPRFQGSRIIELGSGTGALAIFLRKSFGVDITTSDFDDEEVEENIAHNCRVNGIIPALPHIRHKFLFILVILEPPPLLFFSDSWGETFPTSDPDWDLVIASDILLYVKQYPNLIKTLSFLLKLYKPSLSSPQDTLNGFPCPAFLMSWRRRIGKEDEALFFTGCKDAGLAVEHVGSRVFCISPIEYTTTAETKKVNDHSNATFSYDSVLWMVGNHILFFFFYVVHLFDLENVVCKTVTIKCFISTAQTILQGNLKIFTICKFLNNFFDWHCVLSAM</sequence>
<dbReference type="EMBL" id="CM010723">
    <property type="protein sequence ID" value="RZC78248.1"/>
    <property type="molecule type" value="Genomic_DNA"/>
</dbReference>
<proteinExistence type="predicted"/>
<dbReference type="OMA" id="VERAHEF"/>
<dbReference type="PANTHER" id="PTHR14614:SF97">
    <property type="entry name" value="S-ADENOSYL-L-METHIONINE-DEPENDENT METHYLTRANSFERASES SUPERFAMILY PROTEIN"/>
    <property type="match status" value="1"/>
</dbReference>
<accession>A0A4Y7L1D9</accession>
<dbReference type="PANTHER" id="PTHR14614">
    <property type="entry name" value="HEPATOCELLULAR CARCINOMA-ASSOCIATED ANTIGEN"/>
    <property type="match status" value="1"/>
</dbReference>
<dbReference type="SUPFAM" id="SSF53335">
    <property type="entry name" value="S-adenosyl-L-methionine-dependent methyltransferases"/>
    <property type="match status" value="1"/>
</dbReference>
<dbReference type="InterPro" id="IPR029063">
    <property type="entry name" value="SAM-dependent_MTases_sf"/>
</dbReference>
<evidence type="ECO:0000256" key="1">
    <source>
        <dbReference type="SAM" id="MobiDB-lite"/>
    </source>
</evidence>
<reference evidence="2 3" key="1">
    <citation type="journal article" date="2018" name="Science">
        <title>The opium poppy genome and morphinan production.</title>
        <authorList>
            <person name="Guo L."/>
            <person name="Winzer T."/>
            <person name="Yang X."/>
            <person name="Li Y."/>
            <person name="Ning Z."/>
            <person name="He Z."/>
            <person name="Teodor R."/>
            <person name="Lu Y."/>
            <person name="Bowser T.A."/>
            <person name="Graham I.A."/>
            <person name="Ye K."/>
        </authorList>
    </citation>
    <scope>NUCLEOTIDE SEQUENCE [LARGE SCALE GENOMIC DNA]</scope>
    <source>
        <strain evidence="3">cv. HN1</strain>
        <tissue evidence="2">Leaves</tissue>
    </source>
</reference>
<dbReference type="Proteomes" id="UP000316621">
    <property type="component" value="Chromosome 9"/>
</dbReference>
<dbReference type="InterPro" id="IPR019410">
    <property type="entry name" value="Methyltransf_16"/>
</dbReference>